<dbReference type="OrthoDB" id="3980539at2759"/>
<name>A0A1E3NV88_WICAA</name>
<reference evidence="2 3" key="1">
    <citation type="journal article" date="2016" name="Proc. Natl. Acad. Sci. U.S.A.">
        <title>Comparative genomics of biotechnologically important yeasts.</title>
        <authorList>
            <person name="Riley R."/>
            <person name="Haridas S."/>
            <person name="Wolfe K.H."/>
            <person name="Lopes M.R."/>
            <person name="Hittinger C.T."/>
            <person name="Goeker M."/>
            <person name="Salamov A.A."/>
            <person name="Wisecaver J.H."/>
            <person name="Long T.M."/>
            <person name="Calvey C.H."/>
            <person name="Aerts A.L."/>
            <person name="Barry K.W."/>
            <person name="Choi C."/>
            <person name="Clum A."/>
            <person name="Coughlan A.Y."/>
            <person name="Deshpande S."/>
            <person name="Douglass A.P."/>
            <person name="Hanson S.J."/>
            <person name="Klenk H.-P."/>
            <person name="LaButti K.M."/>
            <person name="Lapidus A."/>
            <person name="Lindquist E.A."/>
            <person name="Lipzen A.M."/>
            <person name="Meier-Kolthoff J.P."/>
            <person name="Ohm R.A."/>
            <person name="Otillar R.P."/>
            <person name="Pangilinan J.L."/>
            <person name="Peng Y."/>
            <person name="Rokas A."/>
            <person name="Rosa C.A."/>
            <person name="Scheuner C."/>
            <person name="Sibirny A.A."/>
            <person name="Slot J.C."/>
            <person name="Stielow J.B."/>
            <person name="Sun H."/>
            <person name="Kurtzman C.P."/>
            <person name="Blackwell M."/>
            <person name="Grigoriev I.V."/>
            <person name="Jeffries T.W."/>
        </authorList>
    </citation>
    <scope>NUCLEOTIDE SEQUENCE [LARGE SCALE GENOMIC DNA]</scope>
    <source>
        <strain evidence="3">ATCC 58044 / CBS 1984 / NCYC 433 / NRRL Y-366-8</strain>
    </source>
</reference>
<evidence type="ECO:0000313" key="3">
    <source>
        <dbReference type="Proteomes" id="UP000094112"/>
    </source>
</evidence>
<dbReference type="EMBL" id="KV454214">
    <property type="protein sequence ID" value="ODQ57004.1"/>
    <property type="molecule type" value="Genomic_DNA"/>
</dbReference>
<protein>
    <submittedName>
        <fullName evidence="2">Uncharacterized protein</fullName>
    </submittedName>
</protein>
<dbReference type="AlphaFoldDB" id="A0A1E3NV88"/>
<dbReference type="RefSeq" id="XP_019036211.1">
    <property type="nucleotide sequence ID" value="XM_019185200.1"/>
</dbReference>
<keyword evidence="3" id="KW-1185">Reference proteome</keyword>
<dbReference type="Proteomes" id="UP000094112">
    <property type="component" value="Unassembled WGS sequence"/>
</dbReference>
<feature type="region of interest" description="Disordered" evidence="1">
    <location>
        <begin position="66"/>
        <end position="113"/>
    </location>
</feature>
<accession>A0A1E3NV88</accession>
<evidence type="ECO:0000256" key="1">
    <source>
        <dbReference type="SAM" id="MobiDB-lite"/>
    </source>
</evidence>
<sequence length="113" mass="13155">MTLLMRLNTLKPIAVRSSAAARCQQYRFQTVWSHSTNEKVKTDKDINSDQKAFNVEITQEELNKMKKLSDEFGKSNEKGYSKKVADENSKGYKDLKEKGRRTAEEQDRPEDYM</sequence>
<organism evidence="2 3">
    <name type="scientific">Wickerhamomyces anomalus (strain ATCC 58044 / CBS 1984 / NCYC 433 / NRRL Y-366-8)</name>
    <name type="common">Yeast</name>
    <name type="synonym">Hansenula anomala</name>
    <dbReference type="NCBI Taxonomy" id="683960"/>
    <lineage>
        <taxon>Eukaryota</taxon>
        <taxon>Fungi</taxon>
        <taxon>Dikarya</taxon>
        <taxon>Ascomycota</taxon>
        <taxon>Saccharomycotina</taxon>
        <taxon>Saccharomycetes</taxon>
        <taxon>Phaffomycetales</taxon>
        <taxon>Wickerhamomycetaceae</taxon>
        <taxon>Wickerhamomyces</taxon>
    </lineage>
</organism>
<dbReference type="GeneID" id="30202446"/>
<gene>
    <name evidence="2" type="ORF">WICANDRAFT_81237</name>
</gene>
<proteinExistence type="predicted"/>
<evidence type="ECO:0000313" key="2">
    <source>
        <dbReference type="EMBL" id="ODQ57004.1"/>
    </source>
</evidence>